<accession>A0A0K1EL92</accession>
<name>A0A0K1EL92_CHOCO</name>
<dbReference type="Proteomes" id="UP000067626">
    <property type="component" value="Chromosome"/>
</dbReference>
<gene>
    <name evidence="1" type="ORF">CMC5_058550</name>
</gene>
<organism evidence="1 2">
    <name type="scientific">Chondromyces crocatus</name>
    <dbReference type="NCBI Taxonomy" id="52"/>
    <lineage>
        <taxon>Bacteria</taxon>
        <taxon>Pseudomonadati</taxon>
        <taxon>Myxococcota</taxon>
        <taxon>Polyangia</taxon>
        <taxon>Polyangiales</taxon>
        <taxon>Polyangiaceae</taxon>
        <taxon>Chondromyces</taxon>
    </lineage>
</organism>
<evidence type="ECO:0000313" key="1">
    <source>
        <dbReference type="EMBL" id="AKT41649.1"/>
    </source>
</evidence>
<proteinExistence type="predicted"/>
<dbReference type="KEGG" id="ccro:CMC5_058550"/>
<dbReference type="OrthoDB" id="5514697at2"/>
<sequence>MTGSQPPDLTPLTLLEVRATTDLDTALEPRRNPLAADGSTRVLPTASFILKFDRFLSPSTATRQSVCIHSALTASIRTSSECQQLPAATRLLLEPTYNPVEREVIYRQRPDQPPLAPGQKYRLIAFRPSDEDASGFRAFDDAPLQATRQFDFSVLPESPPGATQERLPQSDFYCRRDPACLAQCTDDACRQQCTLWGSGVEPYLRRCSSGAGCHASPDTAGSGLSLLNSDLIQRTAIGKTAHQTQTGEHADEPEFSPRRFGRAMPIIDPQNPGNSYLLYKLLIGPNAIDHTLDPDDAMQLEGELARLHTSVVVGLPMPPQRTPSFWLHDPNLPDVDPASIVPRVDGGDIDIITAWIILGAPIRDCAEPPYE</sequence>
<dbReference type="AlphaFoldDB" id="A0A0K1EL92"/>
<reference evidence="1 2" key="1">
    <citation type="submission" date="2015-07" db="EMBL/GenBank/DDBJ databases">
        <title>Genome analysis of myxobacterium Chondromyces crocatus Cm c5 reveals a high potential for natural compound synthesis and the genetic basis for the loss of fruiting body formation.</title>
        <authorList>
            <person name="Zaburannyi N."/>
            <person name="Bunk B."/>
            <person name="Maier J."/>
            <person name="Overmann J."/>
            <person name="Mueller R."/>
        </authorList>
    </citation>
    <scope>NUCLEOTIDE SEQUENCE [LARGE SCALE GENOMIC DNA]</scope>
    <source>
        <strain evidence="1 2">Cm c5</strain>
    </source>
</reference>
<dbReference type="RefSeq" id="WP_050433399.1">
    <property type="nucleotide sequence ID" value="NZ_CP012159.1"/>
</dbReference>
<evidence type="ECO:0000313" key="2">
    <source>
        <dbReference type="Proteomes" id="UP000067626"/>
    </source>
</evidence>
<protein>
    <submittedName>
        <fullName evidence="1">Uncharacterized protein</fullName>
    </submittedName>
</protein>
<dbReference type="EMBL" id="CP012159">
    <property type="protein sequence ID" value="AKT41649.1"/>
    <property type="molecule type" value="Genomic_DNA"/>
</dbReference>
<keyword evidence="2" id="KW-1185">Reference proteome</keyword>